<protein>
    <submittedName>
        <fullName evidence="1">Uncharacterized protein</fullName>
    </submittedName>
</protein>
<dbReference type="AlphaFoldDB" id="A0A0V0Z4U7"/>
<reference evidence="1 2" key="1">
    <citation type="submission" date="2015-01" db="EMBL/GenBank/DDBJ databases">
        <title>Evolution of Trichinella species and genotypes.</title>
        <authorList>
            <person name="Korhonen P.K."/>
            <person name="Edoardo P."/>
            <person name="Giuseppe L.R."/>
            <person name="Gasser R.B."/>
        </authorList>
    </citation>
    <scope>NUCLEOTIDE SEQUENCE [LARGE SCALE GENOMIC DNA]</scope>
    <source>
        <strain evidence="1">ISS2496</strain>
    </source>
</reference>
<proteinExistence type="predicted"/>
<dbReference type="STRING" id="990121.A0A0V0Z4U7"/>
<evidence type="ECO:0000313" key="2">
    <source>
        <dbReference type="Proteomes" id="UP000054783"/>
    </source>
</evidence>
<accession>A0A0V0Z4U7</accession>
<dbReference type="Proteomes" id="UP000054783">
    <property type="component" value="Unassembled WGS sequence"/>
</dbReference>
<gene>
    <name evidence="1" type="ORF">T12_16325</name>
</gene>
<sequence>MDKLRKLIMILGLVIVDDRVCQHIPVLFRRFPIVLQQRYNSKIIHHNWKQGRENFLFLQHLAPCPSIVKNQAELLMKHGLWLIPDHIHPDLAESLVTAKIQFNETIKNCAADNTVVARIYAPCTVILAKSAEKTILSIELGSGYACDTESEHR</sequence>
<dbReference type="EMBL" id="JYDQ01000471">
    <property type="protein sequence ID" value="KRY07405.1"/>
    <property type="molecule type" value="Genomic_DNA"/>
</dbReference>
<evidence type="ECO:0000313" key="1">
    <source>
        <dbReference type="EMBL" id="KRY07405.1"/>
    </source>
</evidence>
<organism evidence="1 2">
    <name type="scientific">Trichinella patagoniensis</name>
    <dbReference type="NCBI Taxonomy" id="990121"/>
    <lineage>
        <taxon>Eukaryota</taxon>
        <taxon>Metazoa</taxon>
        <taxon>Ecdysozoa</taxon>
        <taxon>Nematoda</taxon>
        <taxon>Enoplea</taxon>
        <taxon>Dorylaimia</taxon>
        <taxon>Trichinellida</taxon>
        <taxon>Trichinellidae</taxon>
        <taxon>Trichinella</taxon>
    </lineage>
</organism>
<name>A0A0V0Z4U7_9BILA</name>
<comment type="caution">
    <text evidence="1">The sequence shown here is derived from an EMBL/GenBank/DDBJ whole genome shotgun (WGS) entry which is preliminary data.</text>
</comment>
<keyword evidence="2" id="KW-1185">Reference proteome</keyword>